<sequence>MTKQSPLNEQAPLDDNWLAISQDWQAQPYEKANLDALVKKTRRRTWWAKLVLAANVLATGGILLALIIGYYLGKWQTPTLAYLAFGFVFSVVFVYYEIKIRRSAWQLTNAGADEALKAAVLGCQSSLQYARLMKWSFYFLVIPVNWYVYAMMQIRETVGWDAFVFANTLLAVMYIGSHRYQKKRQRELNSLNQFSDNN</sequence>
<keyword evidence="1" id="KW-1133">Transmembrane helix</keyword>
<keyword evidence="1" id="KW-0472">Membrane</keyword>
<dbReference type="Proteomes" id="UP001215231">
    <property type="component" value="Chromosome"/>
</dbReference>
<keyword evidence="3" id="KW-1185">Reference proteome</keyword>
<evidence type="ECO:0000313" key="3">
    <source>
        <dbReference type="Proteomes" id="UP001215231"/>
    </source>
</evidence>
<proteinExistence type="predicted"/>
<feature type="transmembrane region" description="Helical" evidence="1">
    <location>
        <begin position="50"/>
        <end position="73"/>
    </location>
</feature>
<dbReference type="EMBL" id="CP059693">
    <property type="protein sequence ID" value="WDE12903.1"/>
    <property type="molecule type" value="Genomic_DNA"/>
</dbReference>
<name>A0ABY7VHF9_9GAMM</name>
<organism evidence="2 3">
    <name type="scientific">Thalassomonas haliotis</name>
    <dbReference type="NCBI Taxonomy" id="485448"/>
    <lineage>
        <taxon>Bacteria</taxon>
        <taxon>Pseudomonadati</taxon>
        <taxon>Pseudomonadota</taxon>
        <taxon>Gammaproteobacteria</taxon>
        <taxon>Alteromonadales</taxon>
        <taxon>Colwelliaceae</taxon>
        <taxon>Thalassomonas</taxon>
    </lineage>
</organism>
<evidence type="ECO:0000256" key="1">
    <source>
        <dbReference type="SAM" id="Phobius"/>
    </source>
</evidence>
<evidence type="ECO:0008006" key="4">
    <source>
        <dbReference type="Google" id="ProtNLM"/>
    </source>
</evidence>
<accession>A0ABY7VHF9</accession>
<feature type="transmembrane region" description="Helical" evidence="1">
    <location>
        <begin position="135"/>
        <end position="152"/>
    </location>
</feature>
<keyword evidence="1" id="KW-0812">Transmembrane</keyword>
<gene>
    <name evidence="2" type="ORF">H3N35_05415</name>
</gene>
<reference evidence="2 3" key="1">
    <citation type="journal article" date="2022" name="Mar. Drugs">
        <title>Bioassay-Guided Fractionation Leads to the Detection of Cholic Acid Generated by the Rare Thalassomonas sp.</title>
        <authorList>
            <person name="Pheiffer F."/>
            <person name="Schneider Y.K."/>
            <person name="Hansen E.H."/>
            <person name="Andersen J.H."/>
            <person name="Isaksson J."/>
            <person name="Busche T."/>
            <person name="R C."/>
            <person name="Kalinowski J."/>
            <person name="Zyl L.V."/>
            <person name="Trindade M."/>
        </authorList>
    </citation>
    <scope>NUCLEOTIDE SEQUENCE [LARGE SCALE GENOMIC DNA]</scope>
    <source>
        <strain evidence="2 3">A5K-61T</strain>
    </source>
</reference>
<dbReference type="RefSeq" id="WP_274053227.1">
    <property type="nucleotide sequence ID" value="NZ_CP059693.1"/>
</dbReference>
<feature type="transmembrane region" description="Helical" evidence="1">
    <location>
        <begin position="79"/>
        <end position="96"/>
    </location>
</feature>
<protein>
    <recommendedName>
        <fullName evidence="4">DUF3278 domain-containing protein</fullName>
    </recommendedName>
</protein>
<evidence type="ECO:0000313" key="2">
    <source>
        <dbReference type="EMBL" id="WDE12903.1"/>
    </source>
</evidence>
<feature type="transmembrane region" description="Helical" evidence="1">
    <location>
        <begin position="158"/>
        <end position="176"/>
    </location>
</feature>